<feature type="compositionally biased region" description="Acidic residues" evidence="1">
    <location>
        <begin position="120"/>
        <end position="143"/>
    </location>
</feature>
<protein>
    <submittedName>
        <fullName evidence="2">Uncharacterized protein</fullName>
    </submittedName>
</protein>
<keyword evidence="3" id="KW-1185">Reference proteome</keyword>
<feature type="non-terminal residue" evidence="2">
    <location>
        <position position="255"/>
    </location>
</feature>
<organism evidence="2 3">
    <name type="scientific">Cirrhinus mrigala</name>
    <name type="common">Mrigala</name>
    <dbReference type="NCBI Taxonomy" id="683832"/>
    <lineage>
        <taxon>Eukaryota</taxon>
        <taxon>Metazoa</taxon>
        <taxon>Chordata</taxon>
        <taxon>Craniata</taxon>
        <taxon>Vertebrata</taxon>
        <taxon>Euteleostomi</taxon>
        <taxon>Actinopterygii</taxon>
        <taxon>Neopterygii</taxon>
        <taxon>Teleostei</taxon>
        <taxon>Ostariophysi</taxon>
        <taxon>Cypriniformes</taxon>
        <taxon>Cyprinidae</taxon>
        <taxon>Labeoninae</taxon>
        <taxon>Labeonini</taxon>
        <taxon>Cirrhinus</taxon>
    </lineage>
</organism>
<dbReference type="EMBL" id="JAMKFB020000005">
    <property type="protein sequence ID" value="KAL0192010.1"/>
    <property type="molecule type" value="Genomic_DNA"/>
</dbReference>
<gene>
    <name evidence="2" type="ORF">M9458_010306</name>
</gene>
<feature type="region of interest" description="Disordered" evidence="1">
    <location>
        <begin position="1"/>
        <end position="230"/>
    </location>
</feature>
<feature type="compositionally biased region" description="Acidic residues" evidence="1">
    <location>
        <begin position="192"/>
        <end position="201"/>
    </location>
</feature>
<feature type="non-terminal residue" evidence="2">
    <location>
        <position position="1"/>
    </location>
</feature>
<feature type="compositionally biased region" description="Acidic residues" evidence="1">
    <location>
        <begin position="75"/>
        <end position="88"/>
    </location>
</feature>
<evidence type="ECO:0000313" key="3">
    <source>
        <dbReference type="Proteomes" id="UP001529510"/>
    </source>
</evidence>
<comment type="caution">
    <text evidence="2">The sequence shown here is derived from an EMBL/GenBank/DDBJ whole genome shotgun (WGS) entry which is preliminary data.</text>
</comment>
<accession>A0ABD0R1U7</accession>
<name>A0ABD0R1U7_CIRMR</name>
<reference evidence="2 3" key="1">
    <citation type="submission" date="2024-05" db="EMBL/GenBank/DDBJ databases">
        <title>Genome sequencing and assembly of Indian major carp, Cirrhinus mrigala (Hamilton, 1822).</title>
        <authorList>
            <person name="Mohindra V."/>
            <person name="Chowdhury L.M."/>
            <person name="Lal K."/>
            <person name="Jena J.K."/>
        </authorList>
    </citation>
    <scope>NUCLEOTIDE SEQUENCE [LARGE SCALE GENOMIC DNA]</scope>
    <source>
        <strain evidence="2">CM1030</strain>
        <tissue evidence="2">Blood</tissue>
    </source>
</reference>
<feature type="compositionally biased region" description="Polar residues" evidence="1">
    <location>
        <begin position="162"/>
        <end position="172"/>
    </location>
</feature>
<dbReference type="Proteomes" id="UP001529510">
    <property type="component" value="Unassembled WGS sequence"/>
</dbReference>
<evidence type="ECO:0000256" key="1">
    <source>
        <dbReference type="SAM" id="MobiDB-lite"/>
    </source>
</evidence>
<evidence type="ECO:0000313" key="2">
    <source>
        <dbReference type="EMBL" id="KAL0192010.1"/>
    </source>
</evidence>
<proteinExistence type="predicted"/>
<sequence length="255" mass="29262">ARKAMQEQLQMNKDLTEKVAVPSDDEHETNEEESETVPDFVNDPEPVVDPVNPWMRGQLTHEEPEVSRITTEEAQTAEEVNEEEDLLGEFERKRKLRQADEEDLMPTEEESKKEEPASEVVEDDVVEVSDKEEEAEEEEEDVSEFNTLFRLMRSEKAVEGPKQTQKGLNTPGQDVEEELLNEEEIRVRNIEDLELLDEDVEPQPTAEPSLPQTAAEEDTSEPPNKKKREIDLQEVLTKEAKVVKVPFLPTVVEEE</sequence>
<dbReference type="AlphaFoldDB" id="A0ABD0R1U7"/>
<feature type="compositionally biased region" description="Acidic residues" evidence="1">
    <location>
        <begin position="23"/>
        <end position="36"/>
    </location>
</feature>
<feature type="compositionally biased region" description="Low complexity" evidence="1">
    <location>
        <begin position="37"/>
        <end position="53"/>
    </location>
</feature>